<evidence type="ECO:0000313" key="7">
    <source>
        <dbReference type="Proteomes" id="UP001271769"/>
    </source>
</evidence>
<feature type="transmembrane region" description="Helical" evidence="4">
    <location>
        <begin position="169"/>
        <end position="189"/>
    </location>
</feature>
<feature type="transmembrane region" description="Helical" evidence="4">
    <location>
        <begin position="340"/>
        <end position="363"/>
    </location>
</feature>
<dbReference type="PANTHER" id="PTHR11360:SF284">
    <property type="entry name" value="EG:103B4.3 PROTEIN-RELATED"/>
    <property type="match status" value="1"/>
</dbReference>
<feature type="transmembrane region" description="Helical" evidence="4">
    <location>
        <begin position="103"/>
        <end position="125"/>
    </location>
</feature>
<dbReference type="InterPro" id="IPR011701">
    <property type="entry name" value="MFS"/>
</dbReference>
<evidence type="ECO:0000256" key="3">
    <source>
        <dbReference type="ARBA" id="ARBA00023136"/>
    </source>
</evidence>
<dbReference type="Proteomes" id="UP001271769">
    <property type="component" value="Unassembled WGS sequence"/>
</dbReference>
<dbReference type="RefSeq" id="WP_320499554.1">
    <property type="nucleotide sequence ID" value="NZ_JAXCLX010000001.1"/>
</dbReference>
<gene>
    <name evidence="6" type="ORF">SMD31_04630</name>
</gene>
<dbReference type="PROSITE" id="PS50850">
    <property type="entry name" value="MFS"/>
    <property type="match status" value="1"/>
</dbReference>
<accession>A0ABU5DW70</accession>
<feature type="transmembrane region" description="Helical" evidence="4">
    <location>
        <begin position="375"/>
        <end position="394"/>
    </location>
</feature>
<feature type="domain" description="Major facilitator superfamily (MFS) profile" evidence="5">
    <location>
        <begin position="14"/>
        <end position="399"/>
    </location>
</feature>
<feature type="transmembrane region" description="Helical" evidence="4">
    <location>
        <begin position="137"/>
        <end position="163"/>
    </location>
</feature>
<feature type="transmembrane region" description="Helical" evidence="4">
    <location>
        <begin position="257"/>
        <end position="276"/>
    </location>
</feature>
<comment type="caution">
    <text evidence="6">The sequence shown here is derived from an EMBL/GenBank/DDBJ whole genome shotgun (WGS) entry which is preliminary data.</text>
</comment>
<keyword evidence="1 4" id="KW-0812">Transmembrane</keyword>
<dbReference type="Pfam" id="PF07690">
    <property type="entry name" value="MFS_1"/>
    <property type="match status" value="1"/>
</dbReference>
<organism evidence="6 7">
    <name type="scientific">Dongia rigui</name>
    <dbReference type="NCBI Taxonomy" id="940149"/>
    <lineage>
        <taxon>Bacteria</taxon>
        <taxon>Pseudomonadati</taxon>
        <taxon>Pseudomonadota</taxon>
        <taxon>Alphaproteobacteria</taxon>
        <taxon>Rhodospirillales</taxon>
        <taxon>Dongiaceae</taxon>
        <taxon>Dongia</taxon>
    </lineage>
</organism>
<proteinExistence type="predicted"/>
<evidence type="ECO:0000256" key="1">
    <source>
        <dbReference type="ARBA" id="ARBA00022692"/>
    </source>
</evidence>
<keyword evidence="3 4" id="KW-0472">Membrane</keyword>
<dbReference type="InterPro" id="IPR036259">
    <property type="entry name" value="MFS_trans_sf"/>
</dbReference>
<dbReference type="SUPFAM" id="SSF103473">
    <property type="entry name" value="MFS general substrate transporter"/>
    <property type="match status" value="1"/>
</dbReference>
<sequence length="406" mass="42895">MIATRRTSLLPWLVVGAAFLALAISFSARASIGLVMPVWDAELGWSRGFVSSTVAATLVVMAALAPIAGRMVDRHGVRPLLSFGLAVSGIGSLVIAFTDNRFLFAIAFIGICGPGFSVVATHVVSTAIARLFEQRRGLALGIATSGSTGGQFLIMPVVAFILAAMNWRWSFIGLGALSLLLAPLLWIMLKPQGIAAKADRPTPASFATDLGFIIRRPAFHILFWSFFLCGFTTTGIIETHFMPYAQFCGFGPVPSAAAYGLLSAVNMAGMIGAGWLTDRVNRVVLLGSIYVLRGFTYILLLNIGGDLGNLLLFAALFGVVDYATVPPTASLVASHLGLRVMGLAMGLISAGHSLGGALGAYFGGFIFDRFQVFDWIWLSAIGLAILAGIMVFVLKDKGQAPELAAT</sequence>
<feature type="transmembrane region" description="Helical" evidence="4">
    <location>
        <begin position="80"/>
        <end position="97"/>
    </location>
</feature>
<dbReference type="EMBL" id="JAXCLX010000001">
    <property type="protein sequence ID" value="MDY0871189.1"/>
    <property type="molecule type" value="Genomic_DNA"/>
</dbReference>
<feature type="transmembrane region" description="Helical" evidence="4">
    <location>
        <begin position="218"/>
        <end position="237"/>
    </location>
</feature>
<evidence type="ECO:0000313" key="6">
    <source>
        <dbReference type="EMBL" id="MDY0871189.1"/>
    </source>
</evidence>
<dbReference type="PANTHER" id="PTHR11360">
    <property type="entry name" value="MONOCARBOXYLATE TRANSPORTER"/>
    <property type="match status" value="1"/>
</dbReference>
<keyword evidence="7" id="KW-1185">Reference proteome</keyword>
<dbReference type="InterPro" id="IPR050327">
    <property type="entry name" value="Proton-linked_MCT"/>
</dbReference>
<keyword evidence="2 4" id="KW-1133">Transmembrane helix</keyword>
<evidence type="ECO:0000256" key="2">
    <source>
        <dbReference type="ARBA" id="ARBA00022989"/>
    </source>
</evidence>
<protein>
    <submittedName>
        <fullName evidence="6">MFS transporter</fullName>
    </submittedName>
</protein>
<dbReference type="CDD" id="cd17355">
    <property type="entry name" value="MFS_YcxA_like"/>
    <property type="match status" value="1"/>
</dbReference>
<feature type="transmembrane region" description="Helical" evidence="4">
    <location>
        <begin position="49"/>
        <end position="68"/>
    </location>
</feature>
<dbReference type="InterPro" id="IPR020846">
    <property type="entry name" value="MFS_dom"/>
</dbReference>
<evidence type="ECO:0000256" key="4">
    <source>
        <dbReference type="SAM" id="Phobius"/>
    </source>
</evidence>
<dbReference type="Gene3D" id="1.20.1250.20">
    <property type="entry name" value="MFS general substrate transporter like domains"/>
    <property type="match status" value="2"/>
</dbReference>
<evidence type="ECO:0000259" key="5">
    <source>
        <dbReference type="PROSITE" id="PS50850"/>
    </source>
</evidence>
<reference evidence="6 7" key="1">
    <citation type="journal article" date="2013" name="Antonie Van Leeuwenhoek">
        <title>Dongia rigui sp. nov., isolated from freshwater of a large wetland in Korea.</title>
        <authorList>
            <person name="Baik K.S."/>
            <person name="Hwang Y.M."/>
            <person name="Choi J.S."/>
            <person name="Kwon J."/>
            <person name="Seong C.N."/>
        </authorList>
    </citation>
    <scope>NUCLEOTIDE SEQUENCE [LARGE SCALE GENOMIC DNA]</scope>
    <source>
        <strain evidence="6 7">04SU4-P</strain>
    </source>
</reference>
<name>A0ABU5DW70_9PROT</name>